<proteinExistence type="inferred from homology"/>
<comment type="similarity">
    <text evidence="1">Belongs to the AlaDH/PNT family.</text>
</comment>
<evidence type="ECO:0000259" key="5">
    <source>
        <dbReference type="SMART" id="SM01003"/>
    </source>
</evidence>
<dbReference type="InterPro" id="IPR007886">
    <property type="entry name" value="AlaDH/PNT_N"/>
</dbReference>
<dbReference type="AlphaFoldDB" id="A0A0A6PDT7"/>
<dbReference type="SMART" id="SM01002">
    <property type="entry name" value="AlaDh_PNT_C"/>
    <property type="match status" value="1"/>
</dbReference>
<gene>
    <name evidence="6" type="ORF">PN36_13550</name>
</gene>
<reference evidence="6 7" key="1">
    <citation type="journal article" date="2016" name="Front. Microbiol.">
        <title>Single-Cell (Meta-)Genomics of a Dimorphic Candidatus Thiomargarita nelsonii Reveals Genomic Plasticity.</title>
        <authorList>
            <person name="Flood B.E."/>
            <person name="Fliss P."/>
            <person name="Jones D.S."/>
            <person name="Dick G.J."/>
            <person name="Jain S."/>
            <person name="Kaster A.K."/>
            <person name="Winkel M."/>
            <person name="Mussmann M."/>
            <person name="Bailey J."/>
        </authorList>
    </citation>
    <scope>NUCLEOTIDE SEQUENCE [LARGE SCALE GENOMIC DNA]</scope>
    <source>
        <strain evidence="6">Hydrate Ridge</strain>
    </source>
</reference>
<dbReference type="Pfam" id="PF01262">
    <property type="entry name" value="AlaDh_PNT_C"/>
    <property type="match status" value="1"/>
</dbReference>
<dbReference type="EMBL" id="JSZA02000045">
    <property type="protein sequence ID" value="KHD08404.1"/>
    <property type="molecule type" value="Genomic_DNA"/>
</dbReference>
<dbReference type="EC" id="1.4.1.1" evidence="2"/>
<dbReference type="SMART" id="SM01003">
    <property type="entry name" value="AlaDh_PNT_N"/>
    <property type="match status" value="1"/>
</dbReference>
<dbReference type="GO" id="GO:0000286">
    <property type="term" value="F:alanine dehydrogenase activity"/>
    <property type="evidence" value="ECO:0007669"/>
    <property type="project" value="UniProtKB-EC"/>
</dbReference>
<comment type="caution">
    <text evidence="6">The sequence shown here is derived from an EMBL/GenBank/DDBJ whole genome shotgun (WGS) entry which is preliminary data.</text>
</comment>
<dbReference type="GO" id="GO:0005886">
    <property type="term" value="C:plasma membrane"/>
    <property type="evidence" value="ECO:0007669"/>
    <property type="project" value="TreeGrafter"/>
</dbReference>
<dbReference type="PANTHER" id="PTHR42795">
    <property type="entry name" value="ALANINE DEHYDROGENASE"/>
    <property type="match status" value="1"/>
</dbReference>
<dbReference type="SUPFAM" id="SSF51735">
    <property type="entry name" value="NAD(P)-binding Rossmann-fold domains"/>
    <property type="match status" value="1"/>
</dbReference>
<sequence>MYIGIPREIKTLEGRVGLIPAACAELVALGHDVFIESAAGILSGYPDKHYQAVGVTVLPDAASVYAKSELIVKVKEPQSTDLKYLRADHLLFCFLHLAAYPELTKALQKIGLTAIGFETVEVEGQLPILMPMSMIAGRLATMQALGHNVTALYPYHETLCEVLEKADLVICAVLIPGKRAPVVVDEEMVSRMQSGSVLIDISVDQGGCVATTHPTTYAAPTYVYKGVTHFAVTNMPGAVPRTASQVLSTALLPFVITLAQPNWVDNAALCGGINVQDGKIVHPALSTES</sequence>
<keyword evidence="3" id="KW-0560">Oxidoreductase</keyword>
<feature type="domain" description="Alanine dehydrogenase/pyridine nucleotide transhydrogenase N-terminal" evidence="5">
    <location>
        <begin position="4"/>
        <end position="136"/>
    </location>
</feature>
<dbReference type="Gene3D" id="3.40.50.720">
    <property type="entry name" value="NAD(P)-binding Rossmann-like Domain"/>
    <property type="match status" value="2"/>
</dbReference>
<evidence type="ECO:0000256" key="3">
    <source>
        <dbReference type="ARBA" id="ARBA00023002"/>
    </source>
</evidence>
<dbReference type="SUPFAM" id="SSF52283">
    <property type="entry name" value="Formate/glycerate dehydrogenase catalytic domain-like"/>
    <property type="match status" value="1"/>
</dbReference>
<organism evidence="6 7">
    <name type="scientific">Candidatus Thiomargarita nelsonii</name>
    <dbReference type="NCBI Taxonomy" id="1003181"/>
    <lineage>
        <taxon>Bacteria</taxon>
        <taxon>Pseudomonadati</taxon>
        <taxon>Pseudomonadota</taxon>
        <taxon>Gammaproteobacteria</taxon>
        <taxon>Thiotrichales</taxon>
        <taxon>Thiotrichaceae</taxon>
        <taxon>Thiomargarita</taxon>
    </lineage>
</organism>
<accession>A0A0A6PDT7</accession>
<evidence type="ECO:0000256" key="1">
    <source>
        <dbReference type="ARBA" id="ARBA00005689"/>
    </source>
</evidence>
<dbReference type="Proteomes" id="UP000030428">
    <property type="component" value="Unassembled WGS sequence"/>
</dbReference>
<dbReference type="InterPro" id="IPR036291">
    <property type="entry name" value="NAD(P)-bd_dom_sf"/>
</dbReference>
<dbReference type="CDD" id="cd05305">
    <property type="entry name" value="L-AlaDH"/>
    <property type="match status" value="1"/>
</dbReference>
<dbReference type="PANTHER" id="PTHR42795:SF1">
    <property type="entry name" value="ALANINE DEHYDROGENASE"/>
    <property type="match status" value="1"/>
</dbReference>
<dbReference type="InterPro" id="IPR008141">
    <property type="entry name" value="Ala_DH"/>
</dbReference>
<feature type="domain" description="Alanine dehydrogenase/pyridine nucleotide transhydrogenase NAD(H)-binding" evidence="4">
    <location>
        <begin position="119"/>
        <end position="231"/>
    </location>
</feature>
<evidence type="ECO:0000256" key="2">
    <source>
        <dbReference type="ARBA" id="ARBA00012897"/>
    </source>
</evidence>
<protein>
    <recommendedName>
        <fullName evidence="2">alanine dehydrogenase</fullName>
        <ecNumber evidence="2">1.4.1.1</ecNumber>
    </recommendedName>
</protein>
<name>A0A0A6PDT7_9GAMM</name>
<keyword evidence="7" id="KW-1185">Reference proteome</keyword>
<evidence type="ECO:0000313" key="6">
    <source>
        <dbReference type="EMBL" id="KHD08404.1"/>
    </source>
</evidence>
<evidence type="ECO:0000259" key="4">
    <source>
        <dbReference type="SMART" id="SM01002"/>
    </source>
</evidence>
<dbReference type="Pfam" id="PF05222">
    <property type="entry name" value="AlaDh_PNT_N"/>
    <property type="match status" value="1"/>
</dbReference>
<dbReference type="GO" id="GO:0042853">
    <property type="term" value="P:L-alanine catabolic process"/>
    <property type="evidence" value="ECO:0007669"/>
    <property type="project" value="InterPro"/>
</dbReference>
<evidence type="ECO:0000313" key="7">
    <source>
        <dbReference type="Proteomes" id="UP000030428"/>
    </source>
</evidence>
<dbReference type="InterPro" id="IPR007698">
    <property type="entry name" value="AlaDH/PNT_NAD(H)-bd"/>
</dbReference>